<dbReference type="SMART" id="SM00558">
    <property type="entry name" value="JmjC"/>
    <property type="match status" value="1"/>
</dbReference>
<sequence>MSSSSATSYSQTSYSKSVRYNNKSKLIWTPVDSVERRSNLSYEEFVREYASVGKPVIITDAMKNWKALTKWNMDFFKSEYGSYEAFVLDYKAETKMWGRTYMSMNIADYIDVITSGTCDKLLYLSEFHVGDHPELWEDCKDPIYFNDWYRKIPLEIFKKYINDTYDIQIGQKNTSVGLHCDHRHDNAWVAVISGQKQVVLLSPDQEKYLYEGQVDCFNPDLQKFPLYANAKPVECILNKGEMLYIPPDWWHHLKNLENTIGLAINTMNEWSYDLVRQGFLERNPIKGHLFPLIVKFPFLGRVLLTVGLL</sequence>
<gene>
    <name evidence="2" type="ORF">PI95_024900</name>
</gene>
<reference evidence="2 3" key="1">
    <citation type="journal article" date="2015" name="Genome Announc.">
        <title>Draft Genome Sequence of Cyanobacterium Hassallia byssoidea Strain VB512170, Isolated from Monuments in India.</title>
        <authorList>
            <person name="Singh D."/>
            <person name="Chandrababunaidu M.M."/>
            <person name="Panda A."/>
            <person name="Sen D."/>
            <person name="Bhattacharyya S."/>
            <person name="Adhikary S.P."/>
            <person name="Tripathy S."/>
        </authorList>
    </citation>
    <scope>NUCLEOTIDE SEQUENCE [LARGE SCALE GENOMIC DNA]</scope>
    <source>
        <strain evidence="2 3">VB512170</strain>
    </source>
</reference>
<dbReference type="PANTHER" id="PTHR12480">
    <property type="entry name" value="ARGININE DEMETHYLASE AND LYSYL-HYDROXYLASE JMJD"/>
    <property type="match status" value="1"/>
</dbReference>
<organism evidence="2 3">
    <name type="scientific">Hassallia byssoidea VB512170</name>
    <dbReference type="NCBI Taxonomy" id="1304833"/>
    <lineage>
        <taxon>Bacteria</taxon>
        <taxon>Bacillati</taxon>
        <taxon>Cyanobacteriota</taxon>
        <taxon>Cyanophyceae</taxon>
        <taxon>Nostocales</taxon>
        <taxon>Tolypothrichaceae</taxon>
        <taxon>Hassallia</taxon>
    </lineage>
</organism>
<dbReference type="Gene3D" id="2.60.120.650">
    <property type="entry name" value="Cupin"/>
    <property type="match status" value="1"/>
</dbReference>
<protein>
    <submittedName>
        <fullName evidence="2">Cupin-like domain-containing protein</fullName>
    </submittedName>
</protein>
<dbReference type="Pfam" id="PF13621">
    <property type="entry name" value="Cupin_8"/>
    <property type="match status" value="1"/>
</dbReference>
<dbReference type="PROSITE" id="PS51184">
    <property type="entry name" value="JMJC"/>
    <property type="match status" value="1"/>
</dbReference>
<dbReference type="Proteomes" id="UP000031549">
    <property type="component" value="Unassembled WGS sequence"/>
</dbReference>
<dbReference type="SUPFAM" id="SSF51197">
    <property type="entry name" value="Clavaminate synthase-like"/>
    <property type="match status" value="1"/>
</dbReference>
<dbReference type="GO" id="GO:0005737">
    <property type="term" value="C:cytoplasm"/>
    <property type="evidence" value="ECO:0007669"/>
    <property type="project" value="TreeGrafter"/>
</dbReference>
<dbReference type="GO" id="GO:0043565">
    <property type="term" value="F:sequence-specific DNA binding"/>
    <property type="evidence" value="ECO:0007669"/>
    <property type="project" value="TreeGrafter"/>
</dbReference>
<accession>A0A846HFI4</accession>
<dbReference type="InterPro" id="IPR041667">
    <property type="entry name" value="Cupin_8"/>
</dbReference>
<feature type="domain" description="JmjC" evidence="1">
    <location>
        <begin position="130"/>
        <end position="283"/>
    </location>
</feature>
<dbReference type="PANTHER" id="PTHR12480:SF6">
    <property type="entry name" value="2-OXOGLUTARATE AND IRON-DEPENDENT OXYGENASE JMJD4"/>
    <property type="match status" value="1"/>
</dbReference>
<evidence type="ECO:0000313" key="2">
    <source>
        <dbReference type="EMBL" id="NEU75708.1"/>
    </source>
</evidence>
<comment type="caution">
    <text evidence="2">The sequence shown here is derived from an EMBL/GenBank/DDBJ whole genome shotgun (WGS) entry which is preliminary data.</text>
</comment>
<evidence type="ECO:0000259" key="1">
    <source>
        <dbReference type="PROSITE" id="PS51184"/>
    </source>
</evidence>
<name>A0A846HFI4_9CYAN</name>
<dbReference type="InterPro" id="IPR050910">
    <property type="entry name" value="JMJD6_ArgDemeth/LysHydrox"/>
</dbReference>
<dbReference type="GO" id="GO:0045905">
    <property type="term" value="P:positive regulation of translational termination"/>
    <property type="evidence" value="ECO:0007669"/>
    <property type="project" value="TreeGrafter"/>
</dbReference>
<evidence type="ECO:0000313" key="3">
    <source>
        <dbReference type="Proteomes" id="UP000031549"/>
    </source>
</evidence>
<proteinExistence type="predicted"/>
<dbReference type="EMBL" id="JTCM02000079">
    <property type="protein sequence ID" value="NEU75708.1"/>
    <property type="molecule type" value="Genomic_DNA"/>
</dbReference>
<dbReference type="AlphaFoldDB" id="A0A846HFI4"/>
<dbReference type="GO" id="GO:0016706">
    <property type="term" value="F:2-oxoglutarate-dependent dioxygenase activity"/>
    <property type="evidence" value="ECO:0007669"/>
    <property type="project" value="TreeGrafter"/>
</dbReference>
<dbReference type="RefSeq" id="WP_039737032.1">
    <property type="nucleotide sequence ID" value="NZ_JTCM02000079.1"/>
</dbReference>
<keyword evidence="3" id="KW-1185">Reference proteome</keyword>
<dbReference type="InterPro" id="IPR003347">
    <property type="entry name" value="JmjC_dom"/>
</dbReference>